<protein>
    <submittedName>
        <fullName evidence="1">Uncharacterized protein</fullName>
    </submittedName>
</protein>
<evidence type="ECO:0000313" key="2">
    <source>
        <dbReference type="Proteomes" id="UP001597231"/>
    </source>
</evidence>
<evidence type="ECO:0000313" key="1">
    <source>
        <dbReference type="EMBL" id="MFD1207049.1"/>
    </source>
</evidence>
<accession>A0ABW3U5U1</accession>
<comment type="caution">
    <text evidence="1">The sequence shown here is derived from an EMBL/GenBank/DDBJ whole genome shotgun (WGS) entry which is preliminary data.</text>
</comment>
<reference evidence="2" key="1">
    <citation type="journal article" date="2019" name="Int. J. Syst. Evol. Microbiol.">
        <title>The Global Catalogue of Microorganisms (GCM) 10K type strain sequencing project: providing services to taxonomists for standard genome sequencing and annotation.</title>
        <authorList>
            <consortium name="The Broad Institute Genomics Platform"/>
            <consortium name="The Broad Institute Genome Sequencing Center for Infectious Disease"/>
            <person name="Wu L."/>
            <person name="Ma J."/>
        </authorList>
    </citation>
    <scope>NUCLEOTIDE SEQUENCE [LARGE SCALE GENOMIC DNA]</scope>
    <source>
        <strain evidence="2">CCUG 53915</strain>
    </source>
</reference>
<keyword evidence="2" id="KW-1185">Reference proteome</keyword>
<name>A0ABW3U5U1_9BACL</name>
<gene>
    <name evidence="1" type="ORF">ACFQ38_18275</name>
</gene>
<sequence length="60" mass="7094">MGSEFVDPFEMEKRKDPELIAIMEMIDEGSPVHYDHDHDGLKKLREVNGFDEKELPRTYQ</sequence>
<organism evidence="1 2">
    <name type="scientific">Sporosarcina contaminans</name>
    <dbReference type="NCBI Taxonomy" id="633403"/>
    <lineage>
        <taxon>Bacteria</taxon>
        <taxon>Bacillati</taxon>
        <taxon>Bacillota</taxon>
        <taxon>Bacilli</taxon>
        <taxon>Bacillales</taxon>
        <taxon>Caryophanaceae</taxon>
        <taxon>Sporosarcina</taxon>
    </lineage>
</organism>
<dbReference type="Proteomes" id="UP001597231">
    <property type="component" value="Unassembled WGS sequence"/>
</dbReference>
<proteinExistence type="predicted"/>
<dbReference type="EMBL" id="JBHTLT010000134">
    <property type="protein sequence ID" value="MFD1207049.1"/>
    <property type="molecule type" value="Genomic_DNA"/>
</dbReference>
<dbReference type="RefSeq" id="WP_381482723.1">
    <property type="nucleotide sequence ID" value="NZ_JBHTLT010000134.1"/>
</dbReference>